<evidence type="ECO:0008006" key="9">
    <source>
        <dbReference type="Google" id="ProtNLM"/>
    </source>
</evidence>
<dbReference type="AlphaFoldDB" id="A0A919JWH5"/>
<proteinExistence type="predicted"/>
<dbReference type="CDD" id="cd06423">
    <property type="entry name" value="CESA_like"/>
    <property type="match status" value="1"/>
</dbReference>
<dbReference type="GO" id="GO:0085029">
    <property type="term" value="P:extracellular matrix assembly"/>
    <property type="evidence" value="ECO:0007669"/>
    <property type="project" value="TreeGrafter"/>
</dbReference>
<dbReference type="GO" id="GO:0050501">
    <property type="term" value="F:hyaluronan synthase activity"/>
    <property type="evidence" value="ECO:0007669"/>
    <property type="project" value="TreeGrafter"/>
</dbReference>
<keyword evidence="6" id="KW-0812">Transmembrane</keyword>
<gene>
    <name evidence="7" type="ORF">Ari01nite_18780</name>
</gene>
<evidence type="ECO:0000256" key="1">
    <source>
        <dbReference type="ARBA" id="ARBA00004236"/>
    </source>
</evidence>
<dbReference type="GO" id="GO:0030213">
    <property type="term" value="P:hyaluronan biosynthetic process"/>
    <property type="evidence" value="ECO:0007669"/>
    <property type="project" value="TreeGrafter"/>
</dbReference>
<keyword evidence="4" id="KW-0808">Transferase</keyword>
<evidence type="ECO:0000256" key="5">
    <source>
        <dbReference type="ARBA" id="ARBA00023136"/>
    </source>
</evidence>
<dbReference type="GO" id="GO:0005886">
    <property type="term" value="C:plasma membrane"/>
    <property type="evidence" value="ECO:0007669"/>
    <property type="project" value="UniProtKB-SubCell"/>
</dbReference>
<comment type="subcellular location">
    <subcellularLocation>
        <location evidence="1">Cell membrane</location>
    </subcellularLocation>
</comment>
<comment type="caution">
    <text evidence="7">The sequence shown here is derived from an EMBL/GenBank/DDBJ whole genome shotgun (WGS) entry which is preliminary data.</text>
</comment>
<dbReference type="InterPro" id="IPR029044">
    <property type="entry name" value="Nucleotide-diphossugar_trans"/>
</dbReference>
<evidence type="ECO:0000313" key="8">
    <source>
        <dbReference type="Proteomes" id="UP000636960"/>
    </source>
</evidence>
<evidence type="ECO:0000256" key="4">
    <source>
        <dbReference type="ARBA" id="ARBA00022679"/>
    </source>
</evidence>
<feature type="transmembrane region" description="Helical" evidence="6">
    <location>
        <begin position="23"/>
        <end position="41"/>
    </location>
</feature>
<name>A0A919JWH5_9ACTN</name>
<evidence type="ECO:0000313" key="7">
    <source>
        <dbReference type="EMBL" id="GIE94413.1"/>
    </source>
</evidence>
<dbReference type="PANTHER" id="PTHR22913:SF12">
    <property type="entry name" value="MANNURONAN SYNTHASE"/>
    <property type="match status" value="1"/>
</dbReference>
<dbReference type="SUPFAM" id="SSF53448">
    <property type="entry name" value="Nucleotide-diphospho-sugar transferases"/>
    <property type="match status" value="1"/>
</dbReference>
<dbReference type="RefSeq" id="WP_203780729.1">
    <property type="nucleotide sequence ID" value="NZ_BOMV01000013.1"/>
</dbReference>
<feature type="transmembrane region" description="Helical" evidence="6">
    <location>
        <begin position="332"/>
        <end position="355"/>
    </location>
</feature>
<dbReference type="Proteomes" id="UP000636960">
    <property type="component" value="Unassembled WGS sequence"/>
</dbReference>
<dbReference type="Pfam" id="PF13641">
    <property type="entry name" value="Glyco_tranf_2_3"/>
    <property type="match status" value="1"/>
</dbReference>
<accession>A0A919JWH5</accession>
<keyword evidence="3" id="KW-0328">Glycosyltransferase</keyword>
<feature type="transmembrane region" description="Helical" evidence="6">
    <location>
        <begin position="297"/>
        <end position="320"/>
    </location>
</feature>
<dbReference type="Gene3D" id="3.90.550.10">
    <property type="entry name" value="Spore Coat Polysaccharide Biosynthesis Protein SpsA, Chain A"/>
    <property type="match status" value="1"/>
</dbReference>
<evidence type="ECO:0000256" key="6">
    <source>
        <dbReference type="SAM" id="Phobius"/>
    </source>
</evidence>
<feature type="transmembrane region" description="Helical" evidence="6">
    <location>
        <begin position="367"/>
        <end position="388"/>
    </location>
</feature>
<evidence type="ECO:0000256" key="3">
    <source>
        <dbReference type="ARBA" id="ARBA00022676"/>
    </source>
</evidence>
<reference evidence="7" key="1">
    <citation type="submission" date="2021-01" db="EMBL/GenBank/DDBJ databases">
        <title>Whole genome shotgun sequence of Actinoplanes rishiriensis NBRC 108556.</title>
        <authorList>
            <person name="Komaki H."/>
            <person name="Tamura T."/>
        </authorList>
    </citation>
    <scope>NUCLEOTIDE SEQUENCE</scope>
    <source>
        <strain evidence="7">NBRC 108556</strain>
    </source>
</reference>
<keyword evidence="5 6" id="KW-0472">Membrane</keyword>
<evidence type="ECO:0000256" key="2">
    <source>
        <dbReference type="ARBA" id="ARBA00022475"/>
    </source>
</evidence>
<keyword evidence="6" id="KW-1133">Transmembrane helix</keyword>
<sequence length="471" mass="51471">MVAAAAGTTLIVYRESGGDPAVLAFWAFTATVLLWGVLAHVSTRGRYRHLPVAPGRVLAVIPAYNETTTAVHATVHAILRQTIACDIVVVDDGSVTPVQAFPHPRVRWARQANAGKRAAQVTALYGTDRGDYDFVFTVDSDSEPHPDALEHLLRAMSDPDVWAATGWVRTRNYADNWVTRCADLDIGSALVMNRASRTQLGAVETMSGALALYRADLLWDEAEEYLRDNEGAGDDHWLTARALLRGKAVGVNEAVVDTDMPTEVRRTYQQRARWCRSTYLMAGFSIARYGWVQLIPLLINFACLVTAPLCLTAAAVAAVYNGVHGRDLAGLSWADVAAFGTLAVIAKLGGCGLYLLRRPGMPVREKLLSLLAAGSTLYVFGVFAVTLPRYASLFQLRRITWATREVKGVALPLPVLTRSVHEPRRARATGVIAPDTLRRALQQRAAAATPRRRRDTDPTAVMDFVEVGSRR</sequence>
<keyword evidence="8" id="KW-1185">Reference proteome</keyword>
<organism evidence="7 8">
    <name type="scientific">Paractinoplanes rishiriensis</name>
    <dbReference type="NCBI Taxonomy" id="1050105"/>
    <lineage>
        <taxon>Bacteria</taxon>
        <taxon>Bacillati</taxon>
        <taxon>Actinomycetota</taxon>
        <taxon>Actinomycetes</taxon>
        <taxon>Micromonosporales</taxon>
        <taxon>Micromonosporaceae</taxon>
        <taxon>Paractinoplanes</taxon>
    </lineage>
</organism>
<keyword evidence="2" id="KW-1003">Cell membrane</keyword>
<dbReference type="EMBL" id="BOMV01000013">
    <property type="protein sequence ID" value="GIE94413.1"/>
    <property type="molecule type" value="Genomic_DNA"/>
</dbReference>
<protein>
    <recommendedName>
        <fullName evidence="9">Glycosyltransferase</fullName>
    </recommendedName>
</protein>
<dbReference type="PANTHER" id="PTHR22913">
    <property type="entry name" value="HYALURONAN SYNTHASE"/>
    <property type="match status" value="1"/>
</dbReference>